<evidence type="ECO:0000256" key="2">
    <source>
        <dbReference type="ARBA" id="ARBA00022801"/>
    </source>
</evidence>
<dbReference type="InterPro" id="IPR015797">
    <property type="entry name" value="NUDIX_hydrolase-like_dom_sf"/>
</dbReference>
<comment type="caution">
    <text evidence="4">The sequence shown here is derived from an EMBL/GenBank/DDBJ whole genome shotgun (WGS) entry which is preliminary data.</text>
</comment>
<accession>A0A512TTU7</accession>
<reference evidence="4 5" key="1">
    <citation type="submission" date="2019-07" db="EMBL/GenBank/DDBJ databases">
        <title>Whole genome shotgun sequence of Clostridium butyricum NBRC 3858.</title>
        <authorList>
            <person name="Hosoyama A."/>
            <person name="Uohara A."/>
            <person name="Ohji S."/>
            <person name="Ichikawa N."/>
        </authorList>
    </citation>
    <scope>NUCLEOTIDE SEQUENCE [LARGE SCALE GENOMIC DNA]</scope>
    <source>
        <strain evidence="4 5">NBRC 3858</strain>
    </source>
</reference>
<name>A0A512TTU7_CLOBU</name>
<evidence type="ECO:0000259" key="3">
    <source>
        <dbReference type="PROSITE" id="PS51462"/>
    </source>
</evidence>
<dbReference type="PROSITE" id="PS51462">
    <property type="entry name" value="NUDIX"/>
    <property type="match status" value="1"/>
</dbReference>
<dbReference type="InterPro" id="IPR000086">
    <property type="entry name" value="NUDIX_hydrolase_dom"/>
</dbReference>
<gene>
    <name evidence="4" type="ORF">CBU02nite_39870</name>
</gene>
<protein>
    <submittedName>
        <fullName evidence="4">DNA mismatch repair protein MutT</fullName>
    </submittedName>
</protein>
<comment type="cofactor">
    <cofactor evidence="1">
        <name>Mg(2+)</name>
        <dbReference type="ChEBI" id="CHEBI:18420"/>
    </cofactor>
</comment>
<dbReference type="Gene3D" id="3.90.79.10">
    <property type="entry name" value="Nucleoside Triphosphate Pyrophosphohydrolase"/>
    <property type="match status" value="1"/>
</dbReference>
<proteinExistence type="predicted"/>
<evidence type="ECO:0000313" key="5">
    <source>
        <dbReference type="Proteomes" id="UP000321089"/>
    </source>
</evidence>
<evidence type="ECO:0000313" key="4">
    <source>
        <dbReference type="EMBL" id="GEQ23481.1"/>
    </source>
</evidence>
<dbReference type="EMBL" id="BKBC01000125">
    <property type="protein sequence ID" value="GEQ23481.1"/>
    <property type="molecule type" value="Genomic_DNA"/>
</dbReference>
<dbReference type="PANTHER" id="PTHR43046:SF15">
    <property type="entry name" value="MUTT_NUDIX FAMILY PROTEIN"/>
    <property type="match status" value="1"/>
</dbReference>
<dbReference type="PANTHER" id="PTHR43046">
    <property type="entry name" value="GDP-MANNOSE MANNOSYL HYDROLASE"/>
    <property type="match status" value="1"/>
</dbReference>
<dbReference type="GO" id="GO:0016787">
    <property type="term" value="F:hydrolase activity"/>
    <property type="evidence" value="ECO:0007669"/>
    <property type="project" value="UniProtKB-KW"/>
</dbReference>
<dbReference type="PROSITE" id="PS00893">
    <property type="entry name" value="NUDIX_BOX"/>
    <property type="match status" value="1"/>
</dbReference>
<dbReference type="SUPFAM" id="SSF55811">
    <property type="entry name" value="Nudix"/>
    <property type="match status" value="1"/>
</dbReference>
<sequence>MNDIGMVFNKLFQIDKVSESVGNVNYREAVRAIIIKDKKILMVHSKNKDYKFPGGGIKKGEGKIEALKREIEEETGYVAKRIGKQIGMVTERSKDKYVHNRIFKMISYYYIAEVTDIIREQKLDAYEAKLEFKPVWVDIKEAIENNTKIINSNDENKANWIERETYVLKEIYKNISSII</sequence>
<organism evidence="4 5">
    <name type="scientific">Clostridium butyricum</name>
    <dbReference type="NCBI Taxonomy" id="1492"/>
    <lineage>
        <taxon>Bacteria</taxon>
        <taxon>Bacillati</taxon>
        <taxon>Bacillota</taxon>
        <taxon>Clostridia</taxon>
        <taxon>Eubacteriales</taxon>
        <taxon>Clostridiaceae</taxon>
        <taxon>Clostridium</taxon>
    </lineage>
</organism>
<dbReference type="Proteomes" id="UP000321089">
    <property type="component" value="Unassembled WGS sequence"/>
</dbReference>
<feature type="domain" description="Nudix hydrolase" evidence="3">
    <location>
        <begin position="25"/>
        <end position="163"/>
    </location>
</feature>
<dbReference type="InterPro" id="IPR020084">
    <property type="entry name" value="NUDIX_hydrolase_CS"/>
</dbReference>
<dbReference type="Pfam" id="PF00293">
    <property type="entry name" value="NUDIX"/>
    <property type="match status" value="1"/>
</dbReference>
<keyword evidence="2" id="KW-0378">Hydrolase</keyword>
<evidence type="ECO:0000256" key="1">
    <source>
        <dbReference type="ARBA" id="ARBA00001946"/>
    </source>
</evidence>
<dbReference type="AlphaFoldDB" id="A0A512TTU7"/>